<dbReference type="EMBL" id="JBHTCR010000002">
    <property type="protein sequence ID" value="MFC7345996.1"/>
    <property type="molecule type" value="Genomic_DNA"/>
</dbReference>
<gene>
    <name evidence="1" type="ORF">ACFQO9_04595</name>
</gene>
<reference evidence="2" key="1">
    <citation type="journal article" date="2019" name="Int. J. Syst. Evol. Microbiol.">
        <title>The Global Catalogue of Microorganisms (GCM) 10K type strain sequencing project: providing services to taxonomists for standard genome sequencing and annotation.</title>
        <authorList>
            <consortium name="The Broad Institute Genomics Platform"/>
            <consortium name="The Broad Institute Genome Sequencing Center for Infectious Disease"/>
            <person name="Wu L."/>
            <person name="Ma J."/>
        </authorList>
    </citation>
    <scope>NUCLEOTIDE SEQUENCE [LARGE SCALE GENOMIC DNA]</scope>
    <source>
        <strain evidence="2">CCUG 54781</strain>
    </source>
</reference>
<proteinExistence type="predicted"/>
<evidence type="ECO:0000313" key="2">
    <source>
        <dbReference type="Proteomes" id="UP001596550"/>
    </source>
</evidence>
<organism evidence="1 2">
    <name type="scientific">Chryseobacterium zhengzhouense</name>
    <dbReference type="NCBI Taxonomy" id="1636086"/>
    <lineage>
        <taxon>Bacteria</taxon>
        <taxon>Pseudomonadati</taxon>
        <taxon>Bacteroidota</taxon>
        <taxon>Flavobacteriia</taxon>
        <taxon>Flavobacteriales</taxon>
        <taxon>Weeksellaceae</taxon>
        <taxon>Chryseobacterium group</taxon>
        <taxon>Chryseobacterium</taxon>
    </lineage>
</organism>
<evidence type="ECO:0000313" key="1">
    <source>
        <dbReference type="EMBL" id="MFC7345996.1"/>
    </source>
</evidence>
<dbReference type="Proteomes" id="UP001596550">
    <property type="component" value="Unassembled WGS sequence"/>
</dbReference>
<accession>A0ABW2LZ79</accession>
<protein>
    <submittedName>
        <fullName evidence="1">Uncharacterized protein</fullName>
    </submittedName>
</protein>
<keyword evidence="2" id="KW-1185">Reference proteome</keyword>
<sequence>MKTSAAIVPLTLRPHLVFFLIKELTGDSKIFAGFKCKTHDLSRDSLIGRFILERLEKLDYPVKEIKNFNFFLEIKNPTRARYIAKGNFYKIENLGKSFVQLPEKFREDVNDLIEQQFRTAFYSYISANSDNDESISKAILKFVDKYDLFEAGFSQAGLRKLYYRMREAGGVCSTLQGKLPRK</sequence>
<dbReference type="RefSeq" id="WP_378174456.1">
    <property type="nucleotide sequence ID" value="NZ_JBHTCR010000002.1"/>
</dbReference>
<name>A0ABW2LZ79_9FLAO</name>
<comment type="caution">
    <text evidence="1">The sequence shown here is derived from an EMBL/GenBank/DDBJ whole genome shotgun (WGS) entry which is preliminary data.</text>
</comment>